<feature type="coiled-coil region" evidence="13">
    <location>
        <begin position="3246"/>
        <end position="3273"/>
    </location>
</feature>
<feature type="transmembrane region" description="Helical" evidence="14">
    <location>
        <begin position="3029"/>
        <end position="3057"/>
    </location>
</feature>
<dbReference type="SMART" id="SM00308">
    <property type="entry name" value="LH2"/>
    <property type="match status" value="1"/>
</dbReference>
<keyword evidence="9 14" id="KW-0472">Membrane</keyword>
<dbReference type="Pfam" id="PF02010">
    <property type="entry name" value="REJ"/>
    <property type="match status" value="1"/>
</dbReference>
<evidence type="ECO:0000256" key="14">
    <source>
        <dbReference type="SAM" id="Phobius"/>
    </source>
</evidence>
<dbReference type="PROSITE" id="PS50095">
    <property type="entry name" value="PLAT"/>
    <property type="match status" value="1"/>
</dbReference>
<evidence type="ECO:0000256" key="11">
    <source>
        <dbReference type="ARBA" id="ARBA00023273"/>
    </source>
</evidence>
<evidence type="ECO:0000256" key="3">
    <source>
        <dbReference type="ARBA" id="ARBA00007200"/>
    </source>
</evidence>
<dbReference type="InterPro" id="IPR046338">
    <property type="entry name" value="GAIN_dom_sf"/>
</dbReference>
<organism evidence="18 19">
    <name type="scientific">Hydra vulgaris</name>
    <name type="common">Hydra</name>
    <name type="synonym">Hydra attenuata</name>
    <dbReference type="NCBI Taxonomy" id="6087"/>
    <lineage>
        <taxon>Eukaryota</taxon>
        <taxon>Metazoa</taxon>
        <taxon>Cnidaria</taxon>
        <taxon>Hydrozoa</taxon>
        <taxon>Hydroidolina</taxon>
        <taxon>Anthoathecata</taxon>
        <taxon>Aplanulata</taxon>
        <taxon>Hydridae</taxon>
        <taxon>Hydra</taxon>
    </lineage>
</organism>
<dbReference type="PROSITE" id="PS50093">
    <property type="entry name" value="PKD"/>
    <property type="match status" value="1"/>
</dbReference>
<dbReference type="Gene3D" id="2.60.60.20">
    <property type="entry name" value="PLAT/LH2 domain"/>
    <property type="match status" value="1"/>
</dbReference>
<feature type="chain" id="PRO_5047198068" evidence="15">
    <location>
        <begin position="19"/>
        <end position="3348"/>
    </location>
</feature>
<evidence type="ECO:0000256" key="2">
    <source>
        <dbReference type="ARBA" id="ARBA00004651"/>
    </source>
</evidence>
<feature type="transmembrane region" description="Helical" evidence="14">
    <location>
        <begin position="2437"/>
        <end position="2458"/>
    </location>
</feature>
<feature type="transmembrane region" description="Helical" evidence="14">
    <location>
        <begin position="2698"/>
        <end position="2715"/>
    </location>
</feature>
<comment type="caution">
    <text evidence="12">Lacks conserved residue(s) required for the propagation of feature annotation.</text>
</comment>
<keyword evidence="8" id="KW-0969">Cilium</keyword>
<dbReference type="InterPro" id="IPR051223">
    <property type="entry name" value="Polycystin"/>
</dbReference>
<dbReference type="InterPro" id="IPR001024">
    <property type="entry name" value="PLAT/LH2_dom"/>
</dbReference>
<dbReference type="Gene3D" id="1.10.287.70">
    <property type="match status" value="1"/>
</dbReference>
<dbReference type="InterPro" id="IPR013122">
    <property type="entry name" value="PKD1_2_channel"/>
</dbReference>
<evidence type="ECO:0000259" key="17">
    <source>
        <dbReference type="PROSITE" id="PS50095"/>
    </source>
</evidence>
<dbReference type="GeneID" id="100206152"/>
<evidence type="ECO:0000256" key="9">
    <source>
        <dbReference type="ARBA" id="ARBA00023136"/>
    </source>
</evidence>
<feature type="transmembrane region" description="Helical" evidence="14">
    <location>
        <begin position="3077"/>
        <end position="3098"/>
    </location>
</feature>
<dbReference type="CDD" id="cd00146">
    <property type="entry name" value="PKD"/>
    <property type="match status" value="2"/>
</dbReference>
<dbReference type="InterPro" id="IPR000203">
    <property type="entry name" value="GPS"/>
</dbReference>
<evidence type="ECO:0000256" key="15">
    <source>
        <dbReference type="SAM" id="SignalP"/>
    </source>
</evidence>
<feature type="transmembrane region" description="Helical" evidence="14">
    <location>
        <begin position="2611"/>
        <end position="2633"/>
    </location>
</feature>
<evidence type="ECO:0000259" key="16">
    <source>
        <dbReference type="PROSITE" id="PS50093"/>
    </source>
</evidence>
<dbReference type="Pfam" id="PF08016">
    <property type="entry name" value="PKD_channel"/>
    <property type="match status" value="1"/>
</dbReference>
<feature type="transmembrane region" description="Helical" evidence="14">
    <location>
        <begin position="2230"/>
        <end position="2249"/>
    </location>
</feature>
<dbReference type="InterPro" id="IPR002859">
    <property type="entry name" value="PKD/REJ-like"/>
</dbReference>
<feature type="domain" description="PKD" evidence="16">
    <location>
        <begin position="734"/>
        <end position="786"/>
    </location>
</feature>
<evidence type="ECO:0000313" key="19">
    <source>
        <dbReference type="RefSeq" id="XP_065658339.1"/>
    </source>
</evidence>
<keyword evidence="10" id="KW-0325">Glycoprotein</keyword>
<dbReference type="Pfam" id="PF01477">
    <property type="entry name" value="PLAT"/>
    <property type="match status" value="1"/>
</dbReference>
<feature type="transmembrane region" description="Helical" evidence="14">
    <location>
        <begin position="2568"/>
        <end position="2591"/>
    </location>
</feature>
<evidence type="ECO:0000256" key="1">
    <source>
        <dbReference type="ARBA" id="ARBA00004138"/>
    </source>
</evidence>
<proteinExistence type="inferred from homology"/>
<evidence type="ECO:0000256" key="12">
    <source>
        <dbReference type="PROSITE-ProRule" id="PRU00152"/>
    </source>
</evidence>
<feature type="transmembrane region" description="Helical" evidence="14">
    <location>
        <begin position="2478"/>
        <end position="2499"/>
    </location>
</feature>
<dbReference type="Proteomes" id="UP001652625">
    <property type="component" value="Chromosome 08"/>
</dbReference>
<dbReference type="Gene3D" id="2.60.220.50">
    <property type="match status" value="1"/>
</dbReference>
<feature type="domain" description="PLAT" evidence="17">
    <location>
        <begin position="2274"/>
        <end position="2391"/>
    </location>
</feature>
<feature type="transmembrane region" description="Helical" evidence="14">
    <location>
        <begin position="2985"/>
        <end position="3008"/>
    </location>
</feature>
<dbReference type="PANTHER" id="PTHR10877:SF150">
    <property type="entry name" value="REJ DOMAIN-CONTAINING PROTEIN"/>
    <property type="match status" value="1"/>
</dbReference>
<feature type="transmembrane region" description="Helical" evidence="14">
    <location>
        <begin position="3118"/>
        <end position="3142"/>
    </location>
</feature>
<feature type="transmembrane region" description="Helical" evidence="14">
    <location>
        <begin position="3176"/>
        <end position="3198"/>
    </location>
</feature>
<evidence type="ECO:0000256" key="4">
    <source>
        <dbReference type="ARBA" id="ARBA00022475"/>
    </source>
</evidence>
<comment type="similarity">
    <text evidence="3">Belongs to the polycystin family.</text>
</comment>
<keyword evidence="5 14" id="KW-0812">Transmembrane</keyword>
<name>A0ABM4C9J2_HYDVU</name>
<dbReference type="RefSeq" id="XP_065658339.1">
    <property type="nucleotide sequence ID" value="XM_065802267.1"/>
</dbReference>
<evidence type="ECO:0000256" key="8">
    <source>
        <dbReference type="ARBA" id="ARBA00023069"/>
    </source>
</evidence>
<dbReference type="Pfam" id="PF00801">
    <property type="entry name" value="PKD"/>
    <property type="match status" value="1"/>
</dbReference>
<comment type="subcellular location">
    <subcellularLocation>
        <location evidence="2">Cell membrane</location>
        <topology evidence="2">Multi-pass membrane protein</topology>
    </subcellularLocation>
    <subcellularLocation>
        <location evidence="1">Cell projection</location>
        <location evidence="1">Cilium</location>
    </subcellularLocation>
</comment>
<sequence>MARVVLGCLIAFLTKVLGLNSENYTIKSFTNFYKLVDNKILPQYEDFEGATELSTCITMCGCKGSSLAAFENETKSCFCGEGTIKKCDSDYCISVYDSSGYNVSFSKRPPSKVKINTPFETTVSSLNNMKVIGLLVNNRLAMYSSNLLSLLIGMPGNYSMIVEASAFYGCPNDIHKITAEVGKTVCYFNLPAQIKSENSTFIISFHLTGPDTLKKVRIKSIEGITEEFTEFLSPTASIYVEIGGNTETDRYEDYKVTFSKNKQTAVIVSLDHQISFAGEITGFSAQITVLGDIRFLIFEPACNLLTNGTAKKMCFLTKECVELSDPCPIFSNVFYSPDFNNIFYPGWNQFGSANSKFPNNLTPRLSSNIMFKLVYSFQVSAAVLGQNDFAVPTDKRFTTSAGQFLAWMPDYSNNNPGDIAYNLIDSTSQFQSIHYKEVFSIFDDQIFLDYQSSIEISDTEHMVSLYLEIPSIYFIEQTADYPDGTDFVVEAYVTDSNGAEKMLCTAKTSIVADIKNLSLSTFDLLTYVMINKVIMFNVSALSGTAKANYAVYWDEDVSKKVDVFNEIFNVSYFEHAFTKPGSYNVRVKAFTDLSSQITTILINVVCVLYLPFFVNTNEVWQSEKIKPVKTTEGEVSVDVALTGCGLITISYFLESDTLQINGSSLLWLSENSLFVIKSNLFQTQPQTLNITVCTTNTLEVHCINERGYVEDPIDNFELVLTTMETNVGGFLIVSNSTTGTNKTYCFHWGDGSLICTNGTYDVISVEHKYLKSGNYTISALAFNRVSQMNILVIQEVQDRISECIISAQPTIYNKLTHVYFKIDRGTGMNIVLDWGKPEYNKYFYFNIDVFENSLTNLKDFPSFVFPIKQDYNVCLFLYNEINEKICCTVAIVEDQIKDFHISVKQEFEGAKKTDWIEENENLVIMSNHNYDAKRVLYMVNLGNGTIFNTTYNVVNVSYPFRNLCYNYSVIATNPVSQASSWTNICIQRRLNPIYSPKFVHVPTSSKEEMSIKFTFLSGNDFDCIFNFNDKSEENTFSVSYTDFIGPIGFIEAKHHFSAGEYNVTVFCTNRLYDFFLSTIVISQDLVNEPLFEIKGRCYNGSIFNDVVPQKFFSDLFINAFCNIIVSIENQQGSNVSERGDLIIEGKYKGTFPVVNNTIEFQNSLWSGLDMCNAEITINSSNLVSQVISKLKTVKLVVPVMNFKVTVESGMHAVGVPIMYTVEFLSPVPGNPCLSINFQDGSPVQIYGGSNCKNPLDRFPNPFTRSYAFQAKNSYLVTFMVSNQISSKTQKVVFRVLDYLCSAPQIKFASSAAISEASLDSNQKAYFYKCMNITFKYTMRTNCTRPKTILVKKIIIEYKMNNVTWRKDIDEFLDEKYILIGKTLKNYGIYRVTYYGQMVDIVTKEIVEDTTSMKIGYFKVVPCPLQLIIAGGYEKTFQRGGEIVIDATQSHDPDSDSKLDVKWFCARSGNFSGLDIYNVKEKMSYPVVDPNTYKSENFLSKACFSNSEGVAIQLNDRGLLSLKLVLLTKYLWYYCYDLRLLIMKRYDPFKRQAIGDVTLCLTEKEPLYVSVKCEQNCDVLINPSSKFSISSSISNEDKCEQIIYNWKVLRTFKTGLNCTYEDITEELINKSTTKFNQRNFVLGPNSLKSTYRYKFRVNASCSKGILFGASGAAAEIKDVNSPPDVSKATCSVYPNNGSVAKSDFVLYCEGVEDEHYPLSYGFQYNCNDSWAFLTTATTVSNVTSSKFKLPPSKKESSSCSLRVIARDSYGVQSDPFPMIPLEVQVYGTPSEDLTLSLIRELKLSNLPNEQSLLANRIVVLLEMNSSISLENKELIENYLLSVWIDTPEDANLVVQNIQTEGNDTVALKTLDKVLDRFNMLNANELSDISVHILAKTSALGGQTTMEFALRVEDRVFSSIVKTLVVGEPAVSSKTPLGSTHILQIDAGAQKIGEFSLPDLGGGGAINSVGSNRYQFDKASKNVKGKVKGMTLTKPDGSQKQLKNLTEKIKLVLENDEVPPPMKNYTAYCELLRNIHQVDSTVNSSIIVLNIKPTDENFTGFFFTFMNKGRFPSLSDNQQNCTLPNPYPEDWYSLSKEKQNYWESQKKWTCYFSEKDLNKTAVGIWCIGVIYYNNTHPLTKLLLPFSSTPSEDNCSAVGYFFQAYTRACMFWDKPLNTWNTEGCETDEYETNSYQTVCHCDHLTDFGGGGPFSNAQPPDFGALKRFDLASNPTVFSVVMAIIGLYLLLLVWARKKDKGDLEKSEVIYLPENHPNDKYLYEIVIDTGFKKGCSTTADVAILITGSRGESGPRKLYSPNRKCFQKSETDIFIVALPADIGDLKEVAIWHNNAGDSPGWFLLSVQVRDMQTQTLTNFICNQWLDVTEEDGAIMRKIQPSSQEDITEFNYLFFVTMIKNFYDGHIWLSIFTRPCHSTFTRCQRLATCMSLLMTSMVANAMFYKTASGPPSPSISLGPMTLSINEMKTSVATAIIVVPCNLLITFLFKNAGPKKKSHSKYEVNKKDEVTYAARKSISLAKQEMIDVKKHNSRVKYFRALFFHGKHDNIENKHLPHWLIYIAYFISFASSVASSFFVIVYGFTFGKVTSDKWVVSMLFSFFHSVFFVQPIKIILLSLFFSVLKKIPSANGRESALYKPQTKEEEENEIKEVLFSDPEVFKLPDERKLNEFRIARLKEKRIQFILKEVFNHFSFVILVIIVAYSSADPSCFWLYKSTFQLCALNGLIKDYHFPKGKIVITPSDPSSITVIPAAADVATNTDWFHWTRYSVIEYLFPDGWYNNKMKYPAGFVADSASSKVLAMARFRQLRVSQNSCTKHPVFKYLINECNAGYSYSSEETREFKAGWLPPLNKTERFRRRKGKKKAVWKGLEDPWLYQTTGQLKNPFPFSGLINTYTGSSYSVSIGPNKRTAITIWRNLKNSFWVDRYTRALFTEINIYNANTNLMLIVTILHEVLPTGGYVYYSNVQALRLYRYVGGLGQLVIIFDLIFFGITIVSMYKIIRSSRRISVKEYFSTPWNVLHVIVTVNSVCVIAFTMCRMLAVNTAVAEYSSDPEVFVSFQFVGQLEYLTIGCLGFILFFTNLEFLRILRFNRLISLLSKSVSTMGGPLLSFGVMFLVLFMAFVTFTTCIYMDKLEDFQSIPRSFITMTTMFLGKISVTDYFNNAPFFGPIMFGSYMLSIQMVMINLFVGLICEAFTETNEEPITQDAPMVISFIFKKIKTPGNKVNEPDPIYYDWKDEFEQMVENLENNFDNCTYKLRNMEAEIHRQTMFFEQEEEIKNELLVATLGLDFFNSEVEFFDGLTTLEKKLQSMTVEDAKLFLKQASVMRLIASQQNEGED</sequence>
<dbReference type="InterPro" id="IPR003915">
    <property type="entry name" value="PKD_2"/>
</dbReference>
<dbReference type="InterPro" id="IPR046791">
    <property type="entry name" value="Polycystin_dom"/>
</dbReference>
<evidence type="ECO:0000256" key="6">
    <source>
        <dbReference type="ARBA" id="ARBA00022729"/>
    </source>
</evidence>
<keyword evidence="4" id="KW-1003">Cell membrane</keyword>
<dbReference type="PRINTS" id="PR01433">
    <property type="entry name" value="POLYCYSTIN2"/>
</dbReference>
<dbReference type="SUPFAM" id="SSF49723">
    <property type="entry name" value="Lipase/lipooxygenase domain (PLAT/LH2 domain)"/>
    <property type="match status" value="1"/>
</dbReference>
<reference evidence="19" key="1">
    <citation type="submission" date="2025-08" db="UniProtKB">
        <authorList>
            <consortium name="RefSeq"/>
        </authorList>
    </citation>
    <scope>IDENTIFICATION</scope>
</reference>
<keyword evidence="11" id="KW-0966">Cell projection</keyword>
<keyword evidence="7 14" id="KW-1133">Transmembrane helix</keyword>
<feature type="signal peptide" evidence="15">
    <location>
        <begin position="1"/>
        <end position="18"/>
    </location>
</feature>
<evidence type="ECO:0000256" key="7">
    <source>
        <dbReference type="ARBA" id="ARBA00022989"/>
    </source>
</evidence>
<evidence type="ECO:0000256" key="5">
    <source>
        <dbReference type="ARBA" id="ARBA00022692"/>
    </source>
</evidence>
<keyword evidence="13" id="KW-0175">Coiled coil</keyword>
<dbReference type="Pfam" id="PF01825">
    <property type="entry name" value="GPS"/>
    <property type="match status" value="1"/>
</dbReference>
<evidence type="ECO:0000256" key="10">
    <source>
        <dbReference type="ARBA" id="ARBA00023180"/>
    </source>
</evidence>
<dbReference type="Pfam" id="PF20519">
    <property type="entry name" value="Polycystin_dom"/>
    <property type="match status" value="1"/>
</dbReference>
<dbReference type="SMART" id="SM00303">
    <property type="entry name" value="GPS"/>
    <property type="match status" value="1"/>
</dbReference>
<evidence type="ECO:0000313" key="18">
    <source>
        <dbReference type="Proteomes" id="UP001652625"/>
    </source>
</evidence>
<dbReference type="PANTHER" id="PTHR10877">
    <property type="entry name" value="POLYCYSTIN FAMILY MEMBER"/>
    <property type="match status" value="1"/>
</dbReference>
<dbReference type="InterPro" id="IPR035986">
    <property type="entry name" value="PKD_dom_sf"/>
</dbReference>
<keyword evidence="18" id="KW-1185">Reference proteome</keyword>
<evidence type="ECO:0000256" key="13">
    <source>
        <dbReference type="SAM" id="Coils"/>
    </source>
</evidence>
<keyword evidence="6 15" id="KW-0732">Signal</keyword>
<dbReference type="InterPro" id="IPR000601">
    <property type="entry name" value="PKD_dom"/>
</dbReference>
<accession>A0ABM4C9J2</accession>
<dbReference type="InterPro" id="IPR036392">
    <property type="entry name" value="PLAT/LH2_dom_sf"/>
</dbReference>
<protein>
    <submittedName>
        <fullName evidence="19">Uncharacterized protein LOC100206152 isoform X4</fullName>
    </submittedName>
</protein>
<dbReference type="SUPFAM" id="SSF49299">
    <property type="entry name" value="PKD domain"/>
    <property type="match status" value="1"/>
</dbReference>
<gene>
    <name evidence="19" type="primary">LOC100206152</name>
</gene>